<dbReference type="GO" id="GO:0070761">
    <property type="term" value="C:pre-snoRNP complex"/>
    <property type="evidence" value="ECO:0007669"/>
    <property type="project" value="TreeGrafter"/>
</dbReference>
<comment type="similarity">
    <text evidence="5">Belongs to the BCD1 family.</text>
</comment>
<accession>A0AAV2T247</accession>
<protein>
    <recommendedName>
        <fullName evidence="7">HIT-type domain-containing protein</fullName>
    </recommendedName>
</protein>
<evidence type="ECO:0000256" key="2">
    <source>
        <dbReference type="ARBA" id="ARBA00022771"/>
    </source>
</evidence>
<reference evidence="8" key="1">
    <citation type="submission" date="2024-06" db="EMBL/GenBank/DDBJ databases">
        <authorList>
            <person name="Liu X."/>
            <person name="Lenzi L."/>
            <person name="Haldenby T S."/>
            <person name="Uol C."/>
        </authorList>
    </citation>
    <scope>NUCLEOTIDE SEQUENCE</scope>
</reference>
<comment type="function">
    <text evidence="4">Required for box C/D snoRNAs accumulation involved in snoRNA processing, snoRNA transport to the nucleolus and ribosome biogenesis.</text>
</comment>
<dbReference type="SUPFAM" id="SSF144232">
    <property type="entry name" value="HIT/MYND zinc finger-like"/>
    <property type="match status" value="1"/>
</dbReference>
<dbReference type="InterPro" id="IPR007529">
    <property type="entry name" value="Znf_HIT"/>
</dbReference>
<feature type="domain" description="HIT-type" evidence="7">
    <location>
        <begin position="112"/>
        <end position="146"/>
    </location>
</feature>
<dbReference type="PANTHER" id="PTHR13483:SF11">
    <property type="entry name" value="ZINC FINGER HIT DOMAIN-CONTAINING PROTEIN 3"/>
    <property type="match status" value="1"/>
</dbReference>
<dbReference type="InterPro" id="IPR051639">
    <property type="entry name" value="BCD1"/>
</dbReference>
<dbReference type="GO" id="GO:0000463">
    <property type="term" value="P:maturation of LSU-rRNA from tricistronic rRNA transcript (SSU-rRNA, 5.8S rRNA, LSU-rRNA)"/>
    <property type="evidence" value="ECO:0007669"/>
    <property type="project" value="TreeGrafter"/>
</dbReference>
<dbReference type="Proteomes" id="UP001497525">
    <property type="component" value="Unassembled WGS sequence"/>
</dbReference>
<dbReference type="PROSITE" id="PS51083">
    <property type="entry name" value="ZF_HIT"/>
    <property type="match status" value="1"/>
</dbReference>
<dbReference type="GO" id="GO:0008270">
    <property type="term" value="F:zinc ion binding"/>
    <property type="evidence" value="ECO:0007669"/>
    <property type="project" value="UniProtKB-UniRule"/>
</dbReference>
<evidence type="ECO:0000256" key="3">
    <source>
        <dbReference type="ARBA" id="ARBA00022833"/>
    </source>
</evidence>
<evidence type="ECO:0000256" key="1">
    <source>
        <dbReference type="ARBA" id="ARBA00022723"/>
    </source>
</evidence>
<dbReference type="Pfam" id="PF04438">
    <property type="entry name" value="zf-HIT"/>
    <property type="match status" value="1"/>
</dbReference>
<keyword evidence="2 6" id="KW-0863">Zinc-finger</keyword>
<keyword evidence="1" id="KW-0479">Metal-binding</keyword>
<evidence type="ECO:0000256" key="4">
    <source>
        <dbReference type="ARBA" id="ARBA00049598"/>
    </source>
</evidence>
<evidence type="ECO:0000313" key="9">
    <source>
        <dbReference type="Proteomes" id="UP001497525"/>
    </source>
</evidence>
<evidence type="ECO:0000256" key="5">
    <source>
        <dbReference type="ARBA" id="ARBA00049654"/>
    </source>
</evidence>
<dbReference type="GO" id="GO:0005634">
    <property type="term" value="C:nucleus"/>
    <property type="evidence" value="ECO:0007669"/>
    <property type="project" value="TreeGrafter"/>
</dbReference>
<evidence type="ECO:0000259" key="7">
    <source>
        <dbReference type="PROSITE" id="PS51083"/>
    </source>
</evidence>
<dbReference type="Gene3D" id="3.30.60.190">
    <property type="match status" value="1"/>
</dbReference>
<dbReference type="GO" id="GO:0048254">
    <property type="term" value="P:snoRNA localization"/>
    <property type="evidence" value="ECO:0007669"/>
    <property type="project" value="TreeGrafter"/>
</dbReference>
<dbReference type="GO" id="GO:0000492">
    <property type="term" value="P:box C/D snoRNP assembly"/>
    <property type="evidence" value="ECO:0007669"/>
    <property type="project" value="TreeGrafter"/>
</dbReference>
<dbReference type="EMBL" id="CAXLJL010000065">
    <property type="protein sequence ID" value="CAL5130406.1"/>
    <property type="molecule type" value="Genomic_DNA"/>
</dbReference>
<keyword evidence="3" id="KW-0862">Zinc</keyword>
<name>A0AAV2T247_CALDB</name>
<sequence>MNDHDMVVCAPEKLQSPVTLVPENGLSSSSVTAHFEVGGSGVDNAVIRASATGENTVYENPECTPTNGSFALITSRSCAADSDCCQGPPADDKQCPEDANCASLMAEPDLSCEICHNNPHKYKCPRCSLKTCSLSCCMEHKEKFQCTGVRDAVVFCQKKEYNAFRFQQDYRLLEEIDRGNAMREKQLFKLSRKDKRRTRARAEIATVAKESGISLRMATHPILTRARINRSHVFTPEVPLGPKRIIWSVEFGLLQPSLLDNCPSHASETNLSRLQCLRLVIHDCDENLRLCSIWNERLLKLSSDEQDALITHAPPGSPPFGLIASWLYSRVKQCSSVKYYFYVQLEHVGFDMTCSGATNTHVVRQYKVSEIFLSNRLRHILATPHLIVHEMPTIWVSRTELK</sequence>
<gene>
    <name evidence="8" type="ORF">CDAUBV1_LOCUS2282</name>
</gene>
<evidence type="ECO:0000256" key="6">
    <source>
        <dbReference type="PROSITE-ProRule" id="PRU00453"/>
    </source>
</evidence>
<dbReference type="AlphaFoldDB" id="A0AAV2T247"/>
<evidence type="ECO:0000313" key="8">
    <source>
        <dbReference type="EMBL" id="CAL5130406.1"/>
    </source>
</evidence>
<dbReference type="InterPro" id="IPR057721">
    <property type="entry name" value="BCD1_alpha/beta"/>
</dbReference>
<dbReference type="Pfam" id="PF25790">
    <property type="entry name" value="BCD1"/>
    <property type="match status" value="1"/>
</dbReference>
<organism evidence="8 9">
    <name type="scientific">Calicophoron daubneyi</name>
    <name type="common">Rumen fluke</name>
    <name type="synonym">Paramphistomum daubneyi</name>
    <dbReference type="NCBI Taxonomy" id="300641"/>
    <lineage>
        <taxon>Eukaryota</taxon>
        <taxon>Metazoa</taxon>
        <taxon>Spiralia</taxon>
        <taxon>Lophotrochozoa</taxon>
        <taxon>Platyhelminthes</taxon>
        <taxon>Trematoda</taxon>
        <taxon>Digenea</taxon>
        <taxon>Plagiorchiida</taxon>
        <taxon>Pronocephalata</taxon>
        <taxon>Paramphistomoidea</taxon>
        <taxon>Paramphistomidae</taxon>
        <taxon>Calicophoron</taxon>
    </lineage>
</organism>
<comment type="caution">
    <text evidence="8">The sequence shown here is derived from an EMBL/GenBank/DDBJ whole genome shotgun (WGS) entry which is preliminary data.</text>
</comment>
<dbReference type="PANTHER" id="PTHR13483">
    <property type="entry name" value="BOX C_D SNORNA PROTEIN 1-RELATED"/>
    <property type="match status" value="1"/>
</dbReference>
<dbReference type="CDD" id="cd23023">
    <property type="entry name" value="zf-HIT_BCD1"/>
    <property type="match status" value="1"/>
</dbReference>
<proteinExistence type="inferred from homology"/>